<reference evidence="3" key="1">
    <citation type="journal article" date="2019" name="Int. J. Syst. Evol. Microbiol.">
        <title>The Global Catalogue of Microorganisms (GCM) 10K type strain sequencing project: providing services to taxonomists for standard genome sequencing and annotation.</title>
        <authorList>
            <consortium name="The Broad Institute Genomics Platform"/>
            <consortium name="The Broad Institute Genome Sequencing Center for Infectious Disease"/>
            <person name="Wu L."/>
            <person name="Ma J."/>
        </authorList>
    </citation>
    <scope>NUCLEOTIDE SEQUENCE [LARGE SCALE GENOMIC DNA]</scope>
    <source>
        <strain evidence="3">JCM 18952</strain>
    </source>
</reference>
<evidence type="ECO:0000313" key="3">
    <source>
        <dbReference type="Proteomes" id="UP001501257"/>
    </source>
</evidence>
<feature type="domain" description="IstB-like ATP-binding" evidence="1">
    <location>
        <begin position="18"/>
        <end position="117"/>
    </location>
</feature>
<comment type="caution">
    <text evidence="2">The sequence shown here is derived from an EMBL/GenBank/DDBJ whole genome shotgun (WGS) entry which is preliminary data.</text>
</comment>
<dbReference type="Proteomes" id="UP001501257">
    <property type="component" value="Unassembled WGS sequence"/>
</dbReference>
<evidence type="ECO:0000259" key="1">
    <source>
        <dbReference type="Pfam" id="PF01695"/>
    </source>
</evidence>
<dbReference type="Pfam" id="PF01695">
    <property type="entry name" value="IstB_IS21"/>
    <property type="match status" value="1"/>
</dbReference>
<evidence type="ECO:0000313" key="2">
    <source>
        <dbReference type="EMBL" id="GAA5225901.1"/>
    </source>
</evidence>
<dbReference type="EMBL" id="BAABLK010000007">
    <property type="protein sequence ID" value="GAA5225901.1"/>
    <property type="molecule type" value="Genomic_DNA"/>
</dbReference>
<accession>A0ABP9TIC1</accession>
<protein>
    <recommendedName>
        <fullName evidence="1">IstB-like ATP-binding domain-containing protein</fullName>
    </recommendedName>
</protein>
<dbReference type="InterPro" id="IPR002611">
    <property type="entry name" value="IstB_ATP-bd"/>
</dbReference>
<sequence length="117" mass="13438">MSRLDGETKRKLREMNAGELLEAIDSQDETLSIGMPFEERVRLVVDDAYDSFTHSKVEGLIRRAGLRYPNADLRRIDLLDERRLNRELLTQLGTCSFVNRQQNVVFQGFTGSGKSYL</sequence>
<proteinExistence type="predicted"/>
<keyword evidence="3" id="KW-1185">Reference proteome</keyword>
<gene>
    <name evidence="2" type="ORF">GCM10025778_04310</name>
</gene>
<organism evidence="2 3">
    <name type="scientific">Paeniglutamicibacter antarcticus</name>
    <dbReference type="NCBI Taxonomy" id="494023"/>
    <lineage>
        <taxon>Bacteria</taxon>
        <taxon>Bacillati</taxon>
        <taxon>Actinomycetota</taxon>
        <taxon>Actinomycetes</taxon>
        <taxon>Micrococcales</taxon>
        <taxon>Micrococcaceae</taxon>
        <taxon>Paeniglutamicibacter</taxon>
    </lineage>
</organism>
<name>A0ABP9TIC1_9MICC</name>